<reference evidence="2 3" key="1">
    <citation type="submission" date="2017-09" db="EMBL/GenBank/DDBJ databases">
        <title>Depth-based differentiation of microbial function through sediment-hosted aquifers and enrichment of novel symbionts in the deep terrestrial subsurface.</title>
        <authorList>
            <person name="Probst A.J."/>
            <person name="Ladd B."/>
            <person name="Jarett J.K."/>
            <person name="Geller-Mcgrath D.E."/>
            <person name="Sieber C.M."/>
            <person name="Emerson J.B."/>
            <person name="Anantharaman K."/>
            <person name="Thomas B.C."/>
            <person name="Malmstrom R."/>
            <person name="Stieglmeier M."/>
            <person name="Klingl A."/>
            <person name="Woyke T."/>
            <person name="Ryan C.M."/>
            <person name="Banfield J.F."/>
        </authorList>
    </citation>
    <scope>NUCLEOTIDE SEQUENCE [LARGE SCALE GENOMIC DNA]</scope>
    <source>
        <strain evidence="2">CG10_big_fil_rev_8_21_14_0_10_51_16</strain>
    </source>
</reference>
<dbReference type="AlphaFoldDB" id="A0A2H0RH22"/>
<dbReference type="PANTHER" id="PTHR35458:SF2">
    <property type="entry name" value="SLR0755 PROTEIN"/>
    <property type="match status" value="1"/>
</dbReference>
<comment type="caution">
    <text evidence="2">The sequence shown here is derived from an EMBL/GenBank/DDBJ whole genome shotgun (WGS) entry which is preliminary data.</text>
</comment>
<dbReference type="Pfam" id="PF01936">
    <property type="entry name" value="NYN"/>
    <property type="match status" value="1"/>
</dbReference>
<proteinExistence type="predicted"/>
<dbReference type="EMBL" id="PCYI01000006">
    <property type="protein sequence ID" value="PIR45085.1"/>
    <property type="molecule type" value="Genomic_DNA"/>
</dbReference>
<protein>
    <recommendedName>
        <fullName evidence="1">NYN domain-containing protein</fullName>
    </recommendedName>
</protein>
<evidence type="ECO:0000313" key="2">
    <source>
        <dbReference type="EMBL" id="PIR45085.1"/>
    </source>
</evidence>
<dbReference type="Gene3D" id="3.40.50.1010">
    <property type="entry name" value="5'-nuclease"/>
    <property type="match status" value="1"/>
</dbReference>
<accession>A0A2H0RH22</accession>
<dbReference type="Proteomes" id="UP000228767">
    <property type="component" value="Unassembled WGS sequence"/>
</dbReference>
<organism evidence="2 3">
    <name type="scientific">Candidatus Vogelbacteria bacterium CG10_big_fil_rev_8_21_14_0_10_51_16</name>
    <dbReference type="NCBI Taxonomy" id="1975045"/>
    <lineage>
        <taxon>Bacteria</taxon>
        <taxon>Candidatus Vogeliibacteriota</taxon>
    </lineage>
</organism>
<evidence type="ECO:0000313" key="3">
    <source>
        <dbReference type="Proteomes" id="UP000228767"/>
    </source>
</evidence>
<evidence type="ECO:0000259" key="1">
    <source>
        <dbReference type="Pfam" id="PF01936"/>
    </source>
</evidence>
<gene>
    <name evidence="2" type="ORF">COV10_00985</name>
</gene>
<feature type="domain" description="NYN" evidence="1">
    <location>
        <begin position="11"/>
        <end position="151"/>
    </location>
</feature>
<dbReference type="InterPro" id="IPR047140">
    <property type="entry name" value="LabA"/>
</dbReference>
<name>A0A2H0RH22_9BACT</name>
<dbReference type="GO" id="GO:0004540">
    <property type="term" value="F:RNA nuclease activity"/>
    <property type="evidence" value="ECO:0007669"/>
    <property type="project" value="InterPro"/>
</dbReference>
<sequence>MATTLHLKGPTVVFIDWANVHGWQKTLKCEIDLDAVREVLKNYSEIEELRLYHGTDVHPSSVRFIERMRRHGYVVITKPVKYIEVRTDEGVQTHLRKCDFDIEICIDLFRALAQEKNGFIFFSGDGDFAPMYRELLRLHKQVIVVYAPKHIGKEVWEIPKGIFKIEVRKLLPQNCFREKSSPGPCDPGA</sequence>
<dbReference type="InterPro" id="IPR021139">
    <property type="entry name" value="NYN"/>
</dbReference>
<dbReference type="PANTHER" id="PTHR35458">
    <property type="entry name" value="SLR0755 PROTEIN"/>
    <property type="match status" value="1"/>
</dbReference>